<dbReference type="InterPro" id="IPR039424">
    <property type="entry name" value="SBP_5"/>
</dbReference>
<comment type="subcellular location">
    <subcellularLocation>
        <location evidence="1">Periplasm</location>
    </subcellularLocation>
</comment>
<dbReference type="CDD" id="cd08495">
    <property type="entry name" value="PBP2_NikA_DppA_OppA_like_8"/>
    <property type="match status" value="1"/>
</dbReference>
<evidence type="ECO:0000256" key="2">
    <source>
        <dbReference type="ARBA" id="ARBA00005695"/>
    </source>
</evidence>
<accession>A0ABZ0PLH6</accession>
<dbReference type="Gene3D" id="3.10.105.10">
    <property type="entry name" value="Dipeptide-binding Protein, Domain 3"/>
    <property type="match status" value="1"/>
</dbReference>
<evidence type="ECO:0000259" key="3">
    <source>
        <dbReference type="Pfam" id="PF00496"/>
    </source>
</evidence>
<gene>
    <name evidence="4" type="ORF">R9Z33_06820</name>
</gene>
<dbReference type="RefSeq" id="WP_318650555.1">
    <property type="nucleotide sequence ID" value="NZ_CP137852.1"/>
</dbReference>
<dbReference type="PANTHER" id="PTHR30290">
    <property type="entry name" value="PERIPLASMIC BINDING COMPONENT OF ABC TRANSPORTER"/>
    <property type="match status" value="1"/>
</dbReference>
<protein>
    <submittedName>
        <fullName evidence="4">ABC transporter substrate-binding protein</fullName>
    </submittedName>
</protein>
<sequence>MLDLRRRALLAAPALIGALGANEAEAQQAQPLRIAMSIGDVPRLWGGPEAGFEGVRFGSYFVYDSLTLWDLSRADAPSTLRPGLATSWRVDEADRRRWIIELRQGVKFHDGSPFDADAAIWNLDSIFNSTAPQFEGTRSGLVRGRATGVHAYEKLDTHRIAIITREPDATMPFQMAFLWFASPAHWQAMGGDWQRFALNPSGTGPYRVTSVTPRQRAELEANRDYWEPGRVPKAPRTVLLPIPDGPARVAALRAGQVDLVESLPTDTIAPLRAARFQIVQNSYPHIWAWRLNVDQGSPFHDIRVRQAANLAVDRDGIVSLLSGAALPARGKVTPDDPWFGNPQFHLRHDLTEARRLMNAAGYSATRRCAISVIMPISGGGQMVPQPMNEAVQAGLREAFFDVSFLPVDFATAINQMRAGSRDPASRGAAALNVAIPSMEPNTGWVIYDSQLANPRGINWGHYNSPAVDAQLRVVRNSFDPAEQARQMAQLHNILIDEAALLAVVHDLNPRALSPRCRGFIQARSWFQDYTQISLA</sequence>
<dbReference type="InterPro" id="IPR000914">
    <property type="entry name" value="SBP_5_dom"/>
</dbReference>
<dbReference type="Pfam" id="PF00496">
    <property type="entry name" value="SBP_bac_5"/>
    <property type="match status" value="1"/>
</dbReference>
<reference evidence="4 5" key="1">
    <citation type="submission" date="2023-11" db="EMBL/GenBank/DDBJ databases">
        <title>Arctic aerobic anoxygenic photoheterotroph Sediminicoccus rosea KRV36 adapts its photosynthesis to long days of polar summer.</title>
        <authorList>
            <person name="Tomasch J."/>
            <person name="Kopejtka K."/>
            <person name="Bily T."/>
            <person name="Gardiner A.T."/>
            <person name="Gardian Z."/>
            <person name="Shivaramu S."/>
            <person name="Koblizek M."/>
            <person name="Engelhardt F."/>
            <person name="Kaftan D."/>
        </authorList>
    </citation>
    <scope>NUCLEOTIDE SEQUENCE [LARGE SCALE GENOMIC DNA]</scope>
    <source>
        <strain evidence="4 5">R-30</strain>
    </source>
</reference>
<evidence type="ECO:0000313" key="5">
    <source>
        <dbReference type="Proteomes" id="UP001305521"/>
    </source>
</evidence>
<dbReference type="SUPFAM" id="SSF53850">
    <property type="entry name" value="Periplasmic binding protein-like II"/>
    <property type="match status" value="1"/>
</dbReference>
<dbReference type="Gene3D" id="3.40.190.10">
    <property type="entry name" value="Periplasmic binding protein-like II"/>
    <property type="match status" value="1"/>
</dbReference>
<evidence type="ECO:0000313" key="4">
    <source>
        <dbReference type="EMBL" id="WPB86584.1"/>
    </source>
</evidence>
<comment type="similarity">
    <text evidence="2">Belongs to the bacterial solute-binding protein 5 family.</text>
</comment>
<keyword evidence="5" id="KW-1185">Reference proteome</keyword>
<dbReference type="InterPro" id="IPR030678">
    <property type="entry name" value="Peptide/Ni-bd"/>
</dbReference>
<feature type="domain" description="Solute-binding protein family 5" evidence="3">
    <location>
        <begin position="80"/>
        <end position="420"/>
    </location>
</feature>
<name>A0ABZ0PLH6_9PROT</name>
<dbReference type="PANTHER" id="PTHR30290:SF83">
    <property type="entry name" value="ABC TRANSPORTER SUBSTRATE-BINDING PROTEIN"/>
    <property type="match status" value="1"/>
</dbReference>
<proteinExistence type="inferred from homology"/>
<dbReference type="Proteomes" id="UP001305521">
    <property type="component" value="Chromosome"/>
</dbReference>
<dbReference type="EMBL" id="CP137852">
    <property type="protein sequence ID" value="WPB86584.1"/>
    <property type="molecule type" value="Genomic_DNA"/>
</dbReference>
<dbReference type="Gene3D" id="3.90.76.10">
    <property type="entry name" value="Dipeptide-binding Protein, Domain 1"/>
    <property type="match status" value="1"/>
</dbReference>
<dbReference type="PIRSF" id="PIRSF002741">
    <property type="entry name" value="MppA"/>
    <property type="match status" value="1"/>
</dbReference>
<organism evidence="4 5">
    <name type="scientific">Sediminicoccus rosea</name>
    <dbReference type="NCBI Taxonomy" id="1225128"/>
    <lineage>
        <taxon>Bacteria</taxon>
        <taxon>Pseudomonadati</taxon>
        <taxon>Pseudomonadota</taxon>
        <taxon>Alphaproteobacteria</taxon>
        <taxon>Acetobacterales</taxon>
        <taxon>Roseomonadaceae</taxon>
        <taxon>Sediminicoccus</taxon>
    </lineage>
</organism>
<evidence type="ECO:0000256" key="1">
    <source>
        <dbReference type="ARBA" id="ARBA00004418"/>
    </source>
</evidence>